<name>H8MA99_RIEAD</name>
<dbReference type="KEGG" id="rai:RA0C_1128"/>
<organism evidence="1 2">
    <name type="scientific">Riemerella anatipestifer (strain ATCC 11845 / DSM 15868 / JCM 9532 / NCTC 11014)</name>
    <dbReference type="NCBI Taxonomy" id="693978"/>
    <lineage>
        <taxon>Bacteria</taxon>
        <taxon>Pseudomonadati</taxon>
        <taxon>Bacteroidota</taxon>
        <taxon>Flavobacteriia</taxon>
        <taxon>Flavobacteriales</taxon>
        <taxon>Weeksellaceae</taxon>
        <taxon>Riemerella</taxon>
    </lineage>
</organism>
<evidence type="ECO:0000313" key="1">
    <source>
        <dbReference type="EMBL" id="AFD56041.1"/>
    </source>
</evidence>
<accession>H8MA99</accession>
<protein>
    <submittedName>
        <fullName evidence="1">Uncharacterized protein</fullName>
    </submittedName>
</protein>
<gene>
    <name evidence="1" type="ORF">RA0C_1128</name>
</gene>
<sequence>MLYHASSKRVIIKYRLHKIKNYNKSKNASKHWKRFLS</sequence>
<dbReference type="AlphaFoldDB" id="H8MA99"/>
<dbReference type="HOGENOM" id="CLU_3348052_0_0_10"/>
<evidence type="ECO:0000313" key="2">
    <source>
        <dbReference type="Proteomes" id="UP000010093"/>
    </source>
</evidence>
<proteinExistence type="predicted"/>
<reference evidence="1 2" key="1">
    <citation type="journal article" date="2012" name="J. Bacteriol.">
        <title>Complete genome sequence of Riemerella anatipestifer reference strain.</title>
        <authorList>
            <person name="Wang X."/>
            <person name="Zhu D."/>
            <person name="Wang M."/>
            <person name="Cheng A."/>
            <person name="Jia R."/>
            <person name="Zhou Y."/>
            <person name="Chen Z."/>
            <person name="Luo Q."/>
            <person name="Liu F."/>
            <person name="Wang Y."/>
            <person name="Chen X.Y."/>
        </authorList>
    </citation>
    <scope>NUCLEOTIDE SEQUENCE [LARGE SCALE GENOMIC DNA]</scope>
    <source>
        <strain evidence="2">DSM 15868</strain>
    </source>
</reference>
<dbReference type="Proteomes" id="UP000010093">
    <property type="component" value="Chromosome"/>
</dbReference>
<dbReference type="EMBL" id="CP003388">
    <property type="protein sequence ID" value="AFD56041.1"/>
    <property type="molecule type" value="Genomic_DNA"/>
</dbReference>